<gene>
    <name evidence="1" type="ORF">L0M14_13895</name>
</gene>
<name>A0ABY3SR84_9BACL</name>
<evidence type="ECO:0000313" key="2">
    <source>
        <dbReference type="Proteomes" id="UP001649230"/>
    </source>
</evidence>
<organism evidence="1 2">
    <name type="scientific">Paenibacillus hexagrammi</name>
    <dbReference type="NCBI Taxonomy" id="2908839"/>
    <lineage>
        <taxon>Bacteria</taxon>
        <taxon>Bacillati</taxon>
        <taxon>Bacillota</taxon>
        <taxon>Bacilli</taxon>
        <taxon>Bacillales</taxon>
        <taxon>Paenibacillaceae</taxon>
        <taxon>Paenibacillus</taxon>
    </lineage>
</organism>
<evidence type="ECO:0000313" key="1">
    <source>
        <dbReference type="EMBL" id="UJF36065.1"/>
    </source>
</evidence>
<dbReference type="RefSeq" id="WP_235122620.1">
    <property type="nucleotide sequence ID" value="NZ_CP090978.1"/>
</dbReference>
<sequence length="241" mass="26658">MLVFSTVSSSTALASEPTLGFDHLFVKQDTPIYNDHVGTEKPVGSISAYQSVAVLDSASLGGDQVWYLVETWLGPKWIKEDPEMIVGEVEALDQAITIAVETPLYDDPDMELGASFRLSPQKLHATASFSYRPLKFHSVNSFSAGSGIWYQVDTWMGKKWIANPDLLEDVHETAVSYDVKLSGTEVAYLHPYVDKLSGESIEDQVVHVAAEWDNRKGPWDHMWLKVQLPQESGGSSLLVPS</sequence>
<dbReference type="Proteomes" id="UP001649230">
    <property type="component" value="Chromosome"/>
</dbReference>
<proteinExistence type="predicted"/>
<accession>A0ABY3SR84</accession>
<keyword evidence="2" id="KW-1185">Reference proteome</keyword>
<dbReference type="EMBL" id="CP090978">
    <property type="protein sequence ID" value="UJF36065.1"/>
    <property type="molecule type" value="Genomic_DNA"/>
</dbReference>
<reference evidence="1 2" key="1">
    <citation type="journal article" date="2024" name="Int. J. Syst. Evol. Microbiol.">
        <title>Paenibacillus hexagrammi sp. nov., a novel bacterium isolated from the gut content of Hexagrammos agrammus.</title>
        <authorList>
            <person name="Jung H.K."/>
            <person name="Kim D.G."/>
            <person name="Zin H."/>
            <person name="Park J."/>
            <person name="Jung H."/>
            <person name="Kim Y.O."/>
            <person name="Kong H.J."/>
            <person name="Kim J.W."/>
            <person name="Kim Y.S."/>
        </authorList>
    </citation>
    <scope>NUCLEOTIDE SEQUENCE [LARGE SCALE GENOMIC DNA]</scope>
    <source>
        <strain evidence="1 2">YPD9-1</strain>
    </source>
</reference>
<protein>
    <submittedName>
        <fullName evidence="1">Uncharacterized protein</fullName>
    </submittedName>
</protein>